<comment type="subcellular location">
    <subcellularLocation>
        <location evidence="1 10">Golgi apparatus membrane</location>
        <topology evidence="1 10">Single-pass type II membrane protein</topology>
    </subcellularLocation>
</comment>
<dbReference type="Gene3D" id="3.90.550.50">
    <property type="match status" value="1"/>
</dbReference>
<dbReference type="Pfam" id="PF01762">
    <property type="entry name" value="Galactosyl_T"/>
    <property type="match status" value="1"/>
</dbReference>
<feature type="transmembrane region" description="Helical" evidence="10">
    <location>
        <begin position="78"/>
        <end position="102"/>
    </location>
</feature>
<keyword evidence="9 10" id="KW-0472">Membrane</keyword>
<evidence type="ECO:0000256" key="6">
    <source>
        <dbReference type="ARBA" id="ARBA00022968"/>
    </source>
</evidence>
<evidence type="ECO:0000256" key="8">
    <source>
        <dbReference type="ARBA" id="ARBA00023034"/>
    </source>
</evidence>
<evidence type="ECO:0000256" key="11">
    <source>
        <dbReference type="SAM" id="Coils"/>
    </source>
</evidence>
<keyword evidence="7 10" id="KW-1133">Transmembrane helix</keyword>
<dbReference type="PANTHER" id="PTHR11214:SF3">
    <property type="entry name" value="BETA-1,3-GALACTOSYLTRANSFERASE 6"/>
    <property type="match status" value="1"/>
</dbReference>
<evidence type="ECO:0000256" key="7">
    <source>
        <dbReference type="ARBA" id="ARBA00022989"/>
    </source>
</evidence>
<dbReference type="AlphaFoldDB" id="A0A9X6RLR1"/>
<dbReference type="OrthoDB" id="5512589at2759"/>
<evidence type="ECO:0000256" key="9">
    <source>
        <dbReference type="ARBA" id="ARBA00023136"/>
    </source>
</evidence>
<evidence type="ECO:0000256" key="3">
    <source>
        <dbReference type="ARBA" id="ARBA00022676"/>
    </source>
</evidence>
<protein>
    <recommendedName>
        <fullName evidence="10">Hexosyltransferase</fullName>
        <ecNumber evidence="10">2.4.1.-</ecNumber>
    </recommendedName>
</protein>
<dbReference type="GO" id="GO:0016758">
    <property type="term" value="F:hexosyltransferase activity"/>
    <property type="evidence" value="ECO:0007669"/>
    <property type="project" value="InterPro"/>
</dbReference>
<dbReference type="Proteomes" id="UP000192578">
    <property type="component" value="Unassembled WGS sequence"/>
</dbReference>
<keyword evidence="4" id="KW-0808">Transferase</keyword>
<dbReference type="GO" id="GO:0000139">
    <property type="term" value="C:Golgi membrane"/>
    <property type="evidence" value="ECO:0007669"/>
    <property type="project" value="UniProtKB-SubCell"/>
</dbReference>
<evidence type="ECO:0000256" key="5">
    <source>
        <dbReference type="ARBA" id="ARBA00022692"/>
    </source>
</evidence>
<accession>A0A9X6RLR1</accession>
<name>A0A9X6RLR1_HYPEX</name>
<dbReference type="EMBL" id="MTYJ01000274">
    <property type="protein sequence ID" value="OWA52564.1"/>
    <property type="molecule type" value="Genomic_DNA"/>
</dbReference>
<comment type="similarity">
    <text evidence="2 10">Belongs to the glycosyltransferase 31 family.</text>
</comment>
<organism evidence="12 13">
    <name type="scientific">Hypsibius exemplaris</name>
    <name type="common">Freshwater tardigrade</name>
    <dbReference type="NCBI Taxonomy" id="2072580"/>
    <lineage>
        <taxon>Eukaryota</taxon>
        <taxon>Metazoa</taxon>
        <taxon>Ecdysozoa</taxon>
        <taxon>Tardigrada</taxon>
        <taxon>Eutardigrada</taxon>
        <taxon>Parachela</taxon>
        <taxon>Hypsibioidea</taxon>
        <taxon>Hypsibiidae</taxon>
        <taxon>Hypsibius</taxon>
    </lineage>
</organism>
<evidence type="ECO:0000256" key="10">
    <source>
        <dbReference type="RuleBase" id="RU363063"/>
    </source>
</evidence>
<evidence type="ECO:0000256" key="2">
    <source>
        <dbReference type="ARBA" id="ARBA00008661"/>
    </source>
</evidence>
<dbReference type="PANTHER" id="PTHR11214">
    <property type="entry name" value="BETA-1,3-N-ACETYLGLUCOSAMINYLTRANSFERASE"/>
    <property type="match status" value="1"/>
</dbReference>
<keyword evidence="8 10" id="KW-0333">Golgi apparatus</keyword>
<keyword evidence="3 10" id="KW-0328">Glycosyltransferase</keyword>
<evidence type="ECO:0000313" key="13">
    <source>
        <dbReference type="Proteomes" id="UP000192578"/>
    </source>
</evidence>
<keyword evidence="5 10" id="KW-0812">Transmembrane</keyword>
<keyword evidence="6 10" id="KW-0735">Signal-anchor</keyword>
<dbReference type="InterPro" id="IPR002659">
    <property type="entry name" value="Glyco_trans_31"/>
</dbReference>
<keyword evidence="11" id="KW-0175">Coiled coil</keyword>
<evidence type="ECO:0000256" key="1">
    <source>
        <dbReference type="ARBA" id="ARBA00004323"/>
    </source>
</evidence>
<sequence length="452" mass="50806">MKRNSDTRNSRRARYSSHRVSLAPGSEILPDEPSLMFIALNSVWEEDVANLESDNDNYINQIEKEHDEDEIPSPRTEFILALSIGVSATVIAGSILLISLGLNGYFTPDTGKGAALHTQIPPFESDSALLWAFPHKPANNLTISLPINRSSDIPIPRMIPPPIAQSPDHIPFPLTTPHPATLYIPSLPRLSIQPHSICRSSSSTLKPLTSSVNNLLIAIITDPEDALIRSDYRQVWRHYLPLVRGELVFLLALPPAQSVQEKITKEAQKFGDLLQIETLTNPQTKYLKTLAALNWTADNCPNVKFILRMNVDVLIQPQSLRQFIDDSIGEGLHLQPLIIGDLIGAEEREMPSQLFMYGPIYFISKAAFRAVVEACRWVKPIAMEEMYLTGLCADYGGVKRLRVRDYEMEREFELWRKMFSCMPGNVLSVSNVGKDSVLYYWYKAARAGCYLL</sequence>
<comment type="caution">
    <text evidence="12">The sequence shown here is derived from an EMBL/GenBank/DDBJ whole genome shotgun (WGS) entry which is preliminary data.</text>
</comment>
<feature type="coiled-coil region" evidence="11">
    <location>
        <begin position="41"/>
        <end position="68"/>
    </location>
</feature>
<keyword evidence="13" id="KW-1185">Reference proteome</keyword>
<gene>
    <name evidence="12" type="ORF">BV898_17015</name>
</gene>
<evidence type="ECO:0000256" key="4">
    <source>
        <dbReference type="ARBA" id="ARBA00022679"/>
    </source>
</evidence>
<evidence type="ECO:0000313" key="12">
    <source>
        <dbReference type="EMBL" id="OWA52564.1"/>
    </source>
</evidence>
<dbReference type="EC" id="2.4.1.-" evidence="10"/>
<proteinExistence type="inferred from homology"/>
<dbReference type="GO" id="GO:0006493">
    <property type="term" value="P:protein O-linked glycosylation"/>
    <property type="evidence" value="ECO:0007669"/>
    <property type="project" value="TreeGrafter"/>
</dbReference>
<reference evidence="13" key="1">
    <citation type="submission" date="2017-01" db="EMBL/GenBank/DDBJ databases">
        <title>Comparative genomics of anhydrobiosis in the tardigrade Hypsibius dujardini.</title>
        <authorList>
            <person name="Yoshida Y."/>
            <person name="Koutsovoulos G."/>
            <person name="Laetsch D."/>
            <person name="Stevens L."/>
            <person name="Kumar S."/>
            <person name="Horikawa D."/>
            <person name="Ishino K."/>
            <person name="Komine S."/>
            <person name="Tomita M."/>
            <person name="Blaxter M."/>
            <person name="Arakawa K."/>
        </authorList>
    </citation>
    <scope>NUCLEOTIDE SEQUENCE [LARGE SCALE GENOMIC DNA]</scope>
    <source>
        <strain evidence="13">Z151</strain>
    </source>
</reference>